<keyword evidence="2" id="KW-1185">Reference proteome</keyword>
<reference evidence="2" key="1">
    <citation type="submission" date="2017-01" db="EMBL/GenBank/DDBJ databases">
        <authorList>
            <person name="Varghese N."/>
            <person name="Submissions S."/>
        </authorList>
    </citation>
    <scope>NUCLEOTIDE SEQUENCE [LARGE SCALE GENOMIC DNA]</scope>
    <source>
        <strain evidence="2">ASpG1</strain>
    </source>
</reference>
<sequence>MKSITEIIGGAQILFDISFDIQDSFEEYLTTKYSLPFPRSISSAAVLPVVAQSILFCTF</sequence>
<proteinExistence type="predicted"/>
<gene>
    <name evidence="1" type="ORF">SAMN05920897_1203</name>
</gene>
<dbReference type="Proteomes" id="UP000186400">
    <property type="component" value="Unassembled WGS sequence"/>
</dbReference>
<protein>
    <submittedName>
        <fullName evidence="1">Uncharacterized protein</fullName>
    </submittedName>
</protein>
<organism evidence="1 2">
    <name type="scientific">Alkalispirochaeta americana</name>
    <dbReference type="NCBI Taxonomy" id="159291"/>
    <lineage>
        <taxon>Bacteria</taxon>
        <taxon>Pseudomonadati</taxon>
        <taxon>Spirochaetota</taxon>
        <taxon>Spirochaetia</taxon>
        <taxon>Spirochaetales</taxon>
        <taxon>Spirochaetaceae</taxon>
        <taxon>Alkalispirochaeta</taxon>
    </lineage>
</organism>
<dbReference type="EMBL" id="FTMS01000020">
    <property type="protein sequence ID" value="SIQ96576.1"/>
    <property type="molecule type" value="Genomic_DNA"/>
</dbReference>
<evidence type="ECO:0000313" key="2">
    <source>
        <dbReference type="Proteomes" id="UP000186400"/>
    </source>
</evidence>
<evidence type="ECO:0000313" key="1">
    <source>
        <dbReference type="EMBL" id="SIQ96576.1"/>
    </source>
</evidence>
<accession>A0A1N6X2M6</accession>
<name>A0A1N6X2M6_9SPIO</name>
<dbReference type="AlphaFoldDB" id="A0A1N6X2M6"/>